<dbReference type="PANTHER" id="PTHR40278:SF1">
    <property type="entry name" value="DNA UTILIZATION PROTEIN HOFN"/>
    <property type="match status" value="1"/>
</dbReference>
<dbReference type="EMBL" id="MEUS01000027">
    <property type="protein sequence ID" value="OGC38518.1"/>
    <property type="molecule type" value="Genomic_DNA"/>
</dbReference>
<evidence type="ECO:0000313" key="2">
    <source>
        <dbReference type="EMBL" id="OGC38518.1"/>
    </source>
</evidence>
<organism evidence="2 3">
    <name type="scientific">candidate division WWE3 bacterium RBG_13_37_7</name>
    <dbReference type="NCBI Taxonomy" id="1802609"/>
    <lineage>
        <taxon>Bacteria</taxon>
        <taxon>Katanobacteria</taxon>
    </lineage>
</organism>
<dbReference type="AlphaFoldDB" id="A0A1F4U0M9"/>
<dbReference type="InterPro" id="IPR052534">
    <property type="entry name" value="Extracell_DNA_Util/SecSys_Comp"/>
</dbReference>
<dbReference type="Proteomes" id="UP000178270">
    <property type="component" value="Unassembled WGS sequence"/>
</dbReference>
<reference evidence="2 3" key="1">
    <citation type="journal article" date="2016" name="Nat. Commun.">
        <title>Thousands of microbial genomes shed light on interconnected biogeochemical processes in an aquifer system.</title>
        <authorList>
            <person name="Anantharaman K."/>
            <person name="Brown C.T."/>
            <person name="Hug L.A."/>
            <person name="Sharon I."/>
            <person name="Castelle C.J."/>
            <person name="Probst A.J."/>
            <person name="Thomas B.C."/>
            <person name="Singh A."/>
            <person name="Wilkins M.J."/>
            <person name="Karaoz U."/>
            <person name="Brodie E.L."/>
            <person name="Williams K.H."/>
            <person name="Hubbard S.S."/>
            <person name="Banfield J.F."/>
        </authorList>
    </citation>
    <scope>NUCLEOTIDE SEQUENCE [LARGE SCALE GENOMIC DNA]</scope>
</reference>
<comment type="caution">
    <text evidence="2">The sequence shown here is derived from an EMBL/GenBank/DDBJ whole genome shotgun (WGS) entry which is preliminary data.</text>
</comment>
<evidence type="ECO:0000313" key="3">
    <source>
        <dbReference type="Proteomes" id="UP000178270"/>
    </source>
</evidence>
<name>A0A1F4U0M9_UNCKA</name>
<evidence type="ECO:0008006" key="4">
    <source>
        <dbReference type="Google" id="ProtNLM"/>
    </source>
</evidence>
<gene>
    <name evidence="2" type="ORF">A3K42_00795</name>
</gene>
<protein>
    <recommendedName>
        <fullName evidence="4">PilN domain-containing protein</fullName>
    </recommendedName>
</protein>
<keyword evidence="1" id="KW-1133">Transmembrane helix</keyword>
<proteinExistence type="predicted"/>
<accession>A0A1F4U0M9</accession>
<feature type="transmembrane region" description="Helical" evidence="1">
    <location>
        <begin position="21"/>
        <end position="45"/>
    </location>
</feature>
<keyword evidence="1" id="KW-0812">Transmembrane</keyword>
<keyword evidence="1" id="KW-0472">Membrane</keyword>
<dbReference type="PANTHER" id="PTHR40278">
    <property type="entry name" value="DNA UTILIZATION PROTEIN HOFN"/>
    <property type="match status" value="1"/>
</dbReference>
<evidence type="ECO:0000256" key="1">
    <source>
        <dbReference type="SAM" id="Phobius"/>
    </source>
</evidence>
<sequence length="194" mass="21551">MAQSINLIPQQEMQKQIETKALNVSTIVSLVVLGIVVIASIYFLVVNGGKRNQIKTLDNNIAGLRSNVSSLSSIEIVARNLDKKYKVLNSIFKDRTYYSLLMQEINSRKPDTIKLIDLISREGGKMNISGRADNYIAVADFTNKLLDGNFGGGNPQLKDLFTEVTLNSVNLENQGGGVDFSIVIQFKQERLQKK</sequence>